<feature type="transmembrane region" description="Helical" evidence="1">
    <location>
        <begin position="12"/>
        <end position="33"/>
    </location>
</feature>
<reference evidence="3" key="1">
    <citation type="submission" date="2022-01" db="EMBL/GenBank/DDBJ databases">
        <title>Gillisia lutea sp. nov., isolated from marine plastic residues from the Malvarosa beach (Valencia, Spain).</title>
        <authorList>
            <person name="Vidal-Verdu A."/>
            <person name="Molina-Menor E."/>
            <person name="Satari L."/>
            <person name="Pascual J."/>
            <person name="Pereto J."/>
            <person name="Porcar M."/>
        </authorList>
    </citation>
    <scope>NUCLEOTIDE SEQUENCE</scope>
    <source>
        <strain evidence="3">M10.2A</strain>
    </source>
</reference>
<protein>
    <submittedName>
        <fullName evidence="3">CPBP family intramembrane metalloprotease</fullName>
    </submittedName>
</protein>
<feature type="transmembrane region" description="Helical" evidence="1">
    <location>
        <begin position="167"/>
        <end position="188"/>
    </location>
</feature>
<dbReference type="Proteomes" id="UP001179363">
    <property type="component" value="Unassembled WGS sequence"/>
</dbReference>
<dbReference type="InterPro" id="IPR003675">
    <property type="entry name" value="Rce1/LyrA-like_dom"/>
</dbReference>
<feature type="transmembrane region" description="Helical" evidence="1">
    <location>
        <begin position="144"/>
        <end position="161"/>
    </location>
</feature>
<sequence length="220" mass="26042">MNDKIKNLLRNYGKMLGVYFIFFMLLGMLSAAFPELDFERYKQLEMDLLLEGHPWKFVFMAVLFAPILEEGMFRSIIKPTRNNLSFFLCCWIVFFLSEFIPTDVYWPLKLTVVILISLLLFLFFREFLPDNFQKKTCQFLTKHYLPVWLITSVVFGLVHIFNYVDTFQINTMLILLIIPRIIAGYFFGKIKIENNNLLWSMGMHAMNNAAVVIFLIPRFL</sequence>
<name>A0ABS9EIG0_9FLAO</name>
<feature type="domain" description="CAAX prenyl protease 2/Lysostaphin resistance protein A-like" evidence="2">
    <location>
        <begin position="122"/>
        <end position="209"/>
    </location>
</feature>
<keyword evidence="3" id="KW-0482">Metalloprotease</keyword>
<feature type="transmembrane region" description="Helical" evidence="1">
    <location>
        <begin position="84"/>
        <end position="100"/>
    </location>
</feature>
<proteinExistence type="predicted"/>
<evidence type="ECO:0000313" key="3">
    <source>
        <dbReference type="EMBL" id="MCF4102611.1"/>
    </source>
</evidence>
<evidence type="ECO:0000313" key="4">
    <source>
        <dbReference type="Proteomes" id="UP001179363"/>
    </source>
</evidence>
<keyword evidence="1" id="KW-0472">Membrane</keyword>
<dbReference type="RefSeq" id="WP_236134754.1">
    <property type="nucleotide sequence ID" value="NZ_JAKGTH010000011.1"/>
</dbReference>
<organism evidence="3 4">
    <name type="scientific">Gillisia lutea</name>
    <dbReference type="NCBI Taxonomy" id="2909668"/>
    <lineage>
        <taxon>Bacteria</taxon>
        <taxon>Pseudomonadati</taxon>
        <taxon>Bacteroidota</taxon>
        <taxon>Flavobacteriia</taxon>
        <taxon>Flavobacteriales</taxon>
        <taxon>Flavobacteriaceae</taxon>
        <taxon>Gillisia</taxon>
    </lineage>
</organism>
<feature type="transmembrane region" description="Helical" evidence="1">
    <location>
        <begin position="197"/>
        <end position="216"/>
    </location>
</feature>
<keyword evidence="4" id="KW-1185">Reference proteome</keyword>
<feature type="transmembrane region" description="Helical" evidence="1">
    <location>
        <begin position="106"/>
        <end position="124"/>
    </location>
</feature>
<comment type="caution">
    <text evidence="3">The sequence shown here is derived from an EMBL/GenBank/DDBJ whole genome shotgun (WGS) entry which is preliminary data.</text>
</comment>
<dbReference type="EMBL" id="JAKGTH010000011">
    <property type="protein sequence ID" value="MCF4102611.1"/>
    <property type="molecule type" value="Genomic_DNA"/>
</dbReference>
<keyword evidence="3" id="KW-0378">Hydrolase</keyword>
<accession>A0ABS9EIG0</accession>
<dbReference type="GO" id="GO:0008237">
    <property type="term" value="F:metallopeptidase activity"/>
    <property type="evidence" value="ECO:0007669"/>
    <property type="project" value="UniProtKB-KW"/>
</dbReference>
<evidence type="ECO:0000256" key="1">
    <source>
        <dbReference type="SAM" id="Phobius"/>
    </source>
</evidence>
<gene>
    <name evidence="3" type="ORF">L1I30_13120</name>
</gene>
<dbReference type="Pfam" id="PF02517">
    <property type="entry name" value="Rce1-like"/>
    <property type="match status" value="1"/>
</dbReference>
<feature type="transmembrane region" description="Helical" evidence="1">
    <location>
        <begin position="53"/>
        <end position="72"/>
    </location>
</feature>
<keyword evidence="1" id="KW-1133">Transmembrane helix</keyword>
<keyword evidence="3" id="KW-0645">Protease</keyword>
<keyword evidence="1" id="KW-0812">Transmembrane</keyword>
<evidence type="ECO:0000259" key="2">
    <source>
        <dbReference type="Pfam" id="PF02517"/>
    </source>
</evidence>